<dbReference type="Proteomes" id="UP000070250">
    <property type="component" value="Chromosome"/>
</dbReference>
<evidence type="ECO:0000256" key="1">
    <source>
        <dbReference type="ARBA" id="ARBA00007718"/>
    </source>
</evidence>
<protein>
    <recommendedName>
        <fullName evidence="9 10">Ferrochelatase</fullName>
        <ecNumber evidence="9 10">4.98.1.1</ecNumber>
    </recommendedName>
    <alternativeName>
        <fullName evidence="9">Heme synthase</fullName>
    </alternativeName>
    <alternativeName>
        <fullName evidence="9">Protoheme ferro-lyase</fullName>
    </alternativeName>
</protein>
<dbReference type="InterPro" id="IPR019772">
    <property type="entry name" value="Ferrochelatase_AS"/>
</dbReference>
<keyword evidence="6 9" id="KW-0456">Lyase</keyword>
<dbReference type="FunFam" id="3.40.50.1400:FF:000002">
    <property type="entry name" value="Ferrochelatase"/>
    <property type="match status" value="1"/>
</dbReference>
<dbReference type="STRING" id="465721.ACG33_00665"/>
<keyword evidence="5 9" id="KW-0350">Heme biosynthesis</keyword>
<evidence type="ECO:0000256" key="6">
    <source>
        <dbReference type="ARBA" id="ARBA00023239"/>
    </source>
</evidence>
<evidence type="ECO:0000256" key="5">
    <source>
        <dbReference type="ARBA" id="ARBA00023133"/>
    </source>
</evidence>
<dbReference type="EMBL" id="CP011971">
    <property type="protein sequence ID" value="AMN45639.1"/>
    <property type="molecule type" value="Genomic_DNA"/>
</dbReference>
<evidence type="ECO:0000256" key="10">
    <source>
        <dbReference type="RuleBase" id="RU000607"/>
    </source>
</evidence>
<comment type="function">
    <text evidence="9 10">Catalyzes the ferrous insertion into protoporphyrin IX.</text>
</comment>
<evidence type="ECO:0000256" key="2">
    <source>
        <dbReference type="ARBA" id="ARBA00022490"/>
    </source>
</evidence>
<evidence type="ECO:0000256" key="8">
    <source>
        <dbReference type="ARBA" id="ARBA00024536"/>
    </source>
</evidence>
<dbReference type="PROSITE" id="PS00534">
    <property type="entry name" value="FERROCHELATASE"/>
    <property type="match status" value="1"/>
</dbReference>
<dbReference type="InterPro" id="IPR001015">
    <property type="entry name" value="Ferrochelatase"/>
</dbReference>
<dbReference type="GO" id="GO:0006783">
    <property type="term" value="P:heme biosynthetic process"/>
    <property type="evidence" value="ECO:0007669"/>
    <property type="project" value="UniProtKB-UniRule"/>
</dbReference>
<dbReference type="KEGG" id="sdf:ACG33_00665"/>
<dbReference type="InterPro" id="IPR033644">
    <property type="entry name" value="Ferrochelatase_C"/>
</dbReference>
<evidence type="ECO:0000256" key="7">
    <source>
        <dbReference type="ARBA" id="ARBA00023244"/>
    </source>
</evidence>
<dbReference type="Pfam" id="PF00762">
    <property type="entry name" value="Ferrochelatase"/>
    <property type="match status" value="2"/>
</dbReference>
<dbReference type="OrthoDB" id="9809741at2"/>
<keyword evidence="4 9" id="KW-0408">Iron</keyword>
<dbReference type="AlphaFoldDB" id="A0A127F7X3"/>
<keyword evidence="12" id="KW-1185">Reference proteome</keyword>
<evidence type="ECO:0000313" key="12">
    <source>
        <dbReference type="Proteomes" id="UP000070250"/>
    </source>
</evidence>
<dbReference type="PATRIC" id="fig|465721.4.peg.147"/>
<name>A0A127F7X3_STEDE</name>
<dbReference type="EC" id="4.98.1.1" evidence="9 10"/>
<reference evidence="11 12" key="1">
    <citation type="submission" date="2015-06" db="EMBL/GenBank/DDBJ databases">
        <title>A Comprehensive Approach to Explore the Metabolic and Phylogenetic Diversity of Bacterial Steroid Degradation in the Environment: Testosterone as an Example.</title>
        <authorList>
            <person name="Yang F.-C."/>
            <person name="Chen Y.-L."/>
            <person name="Yu C.-P."/>
            <person name="Tang S.-L."/>
            <person name="Wang P.-H."/>
            <person name="Ismail W."/>
            <person name="Wang C.-H."/>
            <person name="Yang C.-Y."/>
            <person name="Chiang Y.-R."/>
        </authorList>
    </citation>
    <scope>NUCLEOTIDE SEQUENCE [LARGE SCALE GENOMIC DNA]</scope>
    <source>
        <strain evidence="11 12">DSM 18526</strain>
    </source>
</reference>
<dbReference type="InterPro" id="IPR033659">
    <property type="entry name" value="Ferrochelatase_N"/>
</dbReference>
<comment type="similarity">
    <text evidence="1 9 10">Belongs to the ferrochelatase family.</text>
</comment>
<accession>A0A127F7X3</accession>
<keyword evidence="2 9" id="KW-0963">Cytoplasm</keyword>
<evidence type="ECO:0000256" key="9">
    <source>
        <dbReference type="HAMAP-Rule" id="MF_00323"/>
    </source>
</evidence>
<dbReference type="GO" id="GO:0005737">
    <property type="term" value="C:cytoplasm"/>
    <property type="evidence" value="ECO:0007669"/>
    <property type="project" value="UniProtKB-SubCell"/>
</dbReference>
<evidence type="ECO:0000256" key="3">
    <source>
        <dbReference type="ARBA" id="ARBA00022723"/>
    </source>
</evidence>
<gene>
    <name evidence="9 11" type="primary">hemH</name>
    <name evidence="11" type="ORF">ACG33_00665</name>
</gene>
<dbReference type="PANTHER" id="PTHR11108">
    <property type="entry name" value="FERROCHELATASE"/>
    <property type="match status" value="1"/>
</dbReference>
<comment type="subcellular location">
    <subcellularLocation>
        <location evidence="9 10">Cytoplasm</location>
    </subcellularLocation>
</comment>
<evidence type="ECO:0000313" key="11">
    <source>
        <dbReference type="EMBL" id="AMN45639.1"/>
    </source>
</evidence>
<evidence type="ECO:0000256" key="4">
    <source>
        <dbReference type="ARBA" id="ARBA00023004"/>
    </source>
</evidence>
<dbReference type="Gene3D" id="3.40.50.1400">
    <property type="match status" value="2"/>
</dbReference>
<dbReference type="CDD" id="cd03411">
    <property type="entry name" value="Ferrochelatase_N"/>
    <property type="match status" value="1"/>
</dbReference>
<dbReference type="PANTHER" id="PTHR11108:SF1">
    <property type="entry name" value="FERROCHELATASE, MITOCHONDRIAL"/>
    <property type="match status" value="1"/>
</dbReference>
<feature type="binding site" evidence="9">
    <location>
        <position position="316"/>
    </location>
    <ligand>
        <name>Fe(2+)</name>
        <dbReference type="ChEBI" id="CHEBI:29033"/>
    </ligand>
</feature>
<dbReference type="SUPFAM" id="SSF53800">
    <property type="entry name" value="Chelatase"/>
    <property type="match status" value="1"/>
</dbReference>
<dbReference type="HAMAP" id="MF_00323">
    <property type="entry name" value="Ferrochelatase"/>
    <property type="match status" value="1"/>
</dbReference>
<comment type="catalytic activity">
    <reaction evidence="9 10">
        <text>heme b + 2 H(+) = protoporphyrin IX + Fe(2+)</text>
        <dbReference type="Rhea" id="RHEA:22584"/>
        <dbReference type="ChEBI" id="CHEBI:15378"/>
        <dbReference type="ChEBI" id="CHEBI:29033"/>
        <dbReference type="ChEBI" id="CHEBI:57306"/>
        <dbReference type="ChEBI" id="CHEBI:60344"/>
        <dbReference type="EC" id="4.98.1.1"/>
    </reaction>
</comment>
<comment type="pathway">
    <text evidence="9 10">Porphyrin-containing compound metabolism; protoheme biosynthesis; protoheme from protoporphyrin-IX: step 1/1.</text>
</comment>
<dbReference type="GO" id="GO:0004325">
    <property type="term" value="F:ferrochelatase activity"/>
    <property type="evidence" value="ECO:0007669"/>
    <property type="project" value="UniProtKB-UniRule"/>
</dbReference>
<comment type="catalytic activity">
    <reaction evidence="8">
        <text>Fe-coproporphyrin III + 2 H(+) = coproporphyrin III + Fe(2+)</text>
        <dbReference type="Rhea" id="RHEA:49572"/>
        <dbReference type="ChEBI" id="CHEBI:15378"/>
        <dbReference type="ChEBI" id="CHEBI:29033"/>
        <dbReference type="ChEBI" id="CHEBI:68438"/>
        <dbReference type="ChEBI" id="CHEBI:131725"/>
        <dbReference type="EC" id="4.99.1.9"/>
    </reaction>
    <physiologicalReaction direction="right-to-left" evidence="8">
        <dbReference type="Rhea" id="RHEA:49574"/>
    </physiologicalReaction>
</comment>
<dbReference type="RefSeq" id="WP_066917903.1">
    <property type="nucleotide sequence ID" value="NZ_CP011971.1"/>
</dbReference>
<dbReference type="CDD" id="cd00419">
    <property type="entry name" value="Ferrochelatase_C"/>
    <property type="match status" value="1"/>
</dbReference>
<dbReference type="NCBIfam" id="TIGR00109">
    <property type="entry name" value="hemH"/>
    <property type="match status" value="1"/>
</dbReference>
<organism evidence="11 12">
    <name type="scientific">Steroidobacter denitrificans</name>
    <dbReference type="NCBI Taxonomy" id="465721"/>
    <lineage>
        <taxon>Bacteria</taxon>
        <taxon>Pseudomonadati</taxon>
        <taxon>Pseudomonadota</taxon>
        <taxon>Gammaproteobacteria</taxon>
        <taxon>Steroidobacterales</taxon>
        <taxon>Steroidobacteraceae</taxon>
        <taxon>Steroidobacter</taxon>
    </lineage>
</organism>
<proteinExistence type="inferred from homology"/>
<dbReference type="GO" id="GO:0046872">
    <property type="term" value="F:metal ion binding"/>
    <property type="evidence" value="ECO:0007669"/>
    <property type="project" value="UniProtKB-KW"/>
</dbReference>
<keyword evidence="7 9" id="KW-0627">Porphyrin biosynthesis</keyword>
<sequence length="367" mass="41207">MQDDPGERQSESNLAGTLGILLANLGTPDAPTPAAVRNFLAEFLWDPRVVDAPRWLWWLVLHGIILRIRPVKSARAYRLVWTRQGSPLLLHARALSEALREELSGTQCIAMNSLPELSPAGNITAVIPPHNEDGAPVLALGMSYGSPSIPQALMQLRNAGVRRLIVLPLYPQYSSATTGSVFDRISRELQHWRWIPELRFINNYHDDNAYIDALAMSVLDHWRSHERTHLLFSFHGIPQRHSNAGDPYERQCRETARRVAAQLGLSAADWSVSFQSQVGREAWLRPYTDEFLLLQARTGHKRITVMCPGFAADCLETLEEIAIRNRNAFMQHGGEHYTYIPALNAGKRHALALAGLIRRHAAGWMTS</sequence>
<dbReference type="UniPathway" id="UPA00252">
    <property type="reaction ID" value="UER00325"/>
</dbReference>
<feature type="binding site" evidence="9">
    <location>
        <position position="235"/>
    </location>
    <ligand>
        <name>Fe(2+)</name>
        <dbReference type="ChEBI" id="CHEBI:29033"/>
    </ligand>
</feature>
<keyword evidence="3 9" id="KW-0479">Metal-binding</keyword>